<keyword evidence="2" id="KW-0159">Chromosome partition</keyword>
<dbReference type="SUPFAM" id="SSF117916">
    <property type="entry name" value="Fe-S cluster assembly (FSCA) domain-like"/>
    <property type="match status" value="1"/>
</dbReference>
<dbReference type="InterPro" id="IPR039796">
    <property type="entry name" value="MIP18"/>
</dbReference>
<comment type="similarity">
    <text evidence="1">Belongs to the MIP18 family.</text>
</comment>
<dbReference type="Gene3D" id="6.10.250.1280">
    <property type="match status" value="1"/>
</dbReference>
<evidence type="ECO:0000256" key="1">
    <source>
        <dbReference type="ARBA" id="ARBA00010381"/>
    </source>
</evidence>
<feature type="domain" description="MIP18 family-like" evidence="3">
    <location>
        <begin position="43"/>
        <end position="115"/>
    </location>
</feature>
<dbReference type="PANTHER" id="PTHR12377">
    <property type="entry name" value="CYTOSOLIC IRON-SULFUR ASSEMBLY COMPONENT 2B-RELATED"/>
    <property type="match status" value="1"/>
</dbReference>
<accession>A0ABN7SP53</accession>
<gene>
    <name evidence="4" type="ORF">OKIOD_LOCUS10593</name>
</gene>
<evidence type="ECO:0000256" key="2">
    <source>
        <dbReference type="ARBA" id="ARBA00022829"/>
    </source>
</evidence>
<keyword evidence="5" id="KW-1185">Reference proteome</keyword>
<evidence type="ECO:0000259" key="3">
    <source>
        <dbReference type="Pfam" id="PF01883"/>
    </source>
</evidence>
<dbReference type="Proteomes" id="UP001158576">
    <property type="component" value="Chromosome 1"/>
</dbReference>
<proteinExistence type="inferred from homology"/>
<reference evidence="4 5" key="1">
    <citation type="submission" date="2021-04" db="EMBL/GenBank/DDBJ databases">
        <authorList>
            <person name="Bliznina A."/>
        </authorList>
    </citation>
    <scope>NUCLEOTIDE SEQUENCE [LARGE SCALE GENOMIC DNA]</scope>
</reference>
<name>A0ABN7SP53_OIKDI</name>
<dbReference type="InterPro" id="IPR034904">
    <property type="entry name" value="FSCA_dom_sf"/>
</dbReference>
<sequence>MVFASIDQALQNATPTLFQKAKPREQKASDWDDDVRDPWDAREVFELIREIRDPEHPMSLEELGVVQEELITVNDEENEINVTFTPTIPHCSMATLIGLSISVKLIRSLPRRFKVNLAITPGTHAQEHQVNRQLKDKERVAAALENPNLIKVVNNSLIKTVEEIDLDDDF</sequence>
<dbReference type="Pfam" id="PF01883">
    <property type="entry name" value="FeS_assembly_P"/>
    <property type="match status" value="1"/>
</dbReference>
<evidence type="ECO:0000313" key="5">
    <source>
        <dbReference type="Proteomes" id="UP001158576"/>
    </source>
</evidence>
<dbReference type="EMBL" id="OU015566">
    <property type="protein sequence ID" value="CAG5105094.1"/>
    <property type="molecule type" value="Genomic_DNA"/>
</dbReference>
<evidence type="ECO:0000313" key="4">
    <source>
        <dbReference type="EMBL" id="CAG5105094.1"/>
    </source>
</evidence>
<dbReference type="Gene3D" id="3.30.300.130">
    <property type="entry name" value="Fe-S cluster assembly (FSCA)"/>
    <property type="match status" value="1"/>
</dbReference>
<dbReference type="InterPro" id="IPR002744">
    <property type="entry name" value="MIP18-like"/>
</dbReference>
<protein>
    <submittedName>
        <fullName evidence="4">Oidioi.mRNA.OKI2018_I69.chr1.g1828.t1.cds</fullName>
    </submittedName>
</protein>
<dbReference type="PANTHER" id="PTHR12377:SF0">
    <property type="entry name" value="CYTOSOLIC IRON-SULFUR ASSEMBLY COMPONENT 2B"/>
    <property type="match status" value="1"/>
</dbReference>
<organism evidence="4 5">
    <name type="scientific">Oikopleura dioica</name>
    <name type="common">Tunicate</name>
    <dbReference type="NCBI Taxonomy" id="34765"/>
    <lineage>
        <taxon>Eukaryota</taxon>
        <taxon>Metazoa</taxon>
        <taxon>Chordata</taxon>
        <taxon>Tunicata</taxon>
        <taxon>Appendicularia</taxon>
        <taxon>Copelata</taxon>
        <taxon>Oikopleuridae</taxon>
        <taxon>Oikopleura</taxon>
    </lineage>
</organism>